<dbReference type="Gene3D" id="3.40.630.20">
    <property type="entry name" value="Peptidase C15, pyroglutamyl peptidase I-like"/>
    <property type="match status" value="1"/>
</dbReference>
<dbReference type="Proteomes" id="UP000195514">
    <property type="component" value="Chromosome I"/>
</dbReference>
<evidence type="ECO:0000256" key="7">
    <source>
        <dbReference type="ARBA" id="ARBA00022801"/>
    </source>
</evidence>
<comment type="similarity">
    <text evidence="4">Belongs to the peptidase C15 family.</text>
</comment>
<dbReference type="PROSITE" id="PS01333">
    <property type="entry name" value="PYRASE_GLU"/>
    <property type="match status" value="1"/>
</dbReference>
<keyword evidence="8" id="KW-0788">Thiol protease</keyword>
<organism evidence="10 11">
    <name type="scientific">Candidatus Brevifilum fermentans</name>
    <dbReference type="NCBI Taxonomy" id="1986204"/>
    <lineage>
        <taxon>Bacteria</taxon>
        <taxon>Bacillati</taxon>
        <taxon>Chloroflexota</taxon>
        <taxon>Anaerolineae</taxon>
        <taxon>Anaerolineales</taxon>
        <taxon>Anaerolineaceae</taxon>
        <taxon>Candidatus Brevifilum</taxon>
    </lineage>
</organism>
<evidence type="ECO:0000256" key="2">
    <source>
        <dbReference type="ARBA" id="ARBA00002280"/>
    </source>
</evidence>
<comment type="subcellular location">
    <subcellularLocation>
        <location evidence="3">Cytoplasm</location>
    </subcellularLocation>
</comment>
<proteinExistence type="inferred from homology"/>
<evidence type="ECO:0000256" key="5">
    <source>
        <dbReference type="ARBA" id="ARBA00022490"/>
    </source>
</evidence>
<dbReference type="CDD" id="cd00501">
    <property type="entry name" value="Peptidase_C15"/>
    <property type="match status" value="1"/>
</dbReference>
<dbReference type="InterPro" id="IPR000816">
    <property type="entry name" value="Peptidase_C15"/>
</dbReference>
<keyword evidence="11" id="KW-1185">Reference proteome</keyword>
<keyword evidence="7 10" id="KW-0378">Hydrolase</keyword>
<keyword evidence="5" id="KW-0963">Cytoplasm</keyword>
<dbReference type="PANTHER" id="PTHR23402">
    <property type="entry name" value="PROTEASE FAMILY C15 PYROGLUTAMYL-PEPTIDASE I-RELATED"/>
    <property type="match status" value="1"/>
</dbReference>
<protein>
    <recommendedName>
        <fullName evidence="9">Pyroglutamyl-peptidase I</fullName>
        <ecNumber evidence="9">3.4.19.3</ecNumber>
    </recommendedName>
</protein>
<evidence type="ECO:0000256" key="3">
    <source>
        <dbReference type="ARBA" id="ARBA00004496"/>
    </source>
</evidence>
<dbReference type="InterPro" id="IPR016125">
    <property type="entry name" value="Peptidase_C15-like"/>
</dbReference>
<dbReference type="GO" id="GO:0006508">
    <property type="term" value="P:proteolysis"/>
    <property type="evidence" value="ECO:0007669"/>
    <property type="project" value="UniProtKB-KW"/>
</dbReference>
<comment type="function">
    <text evidence="2">Removes 5-oxoproline from various penultimate amino acid residues except L-proline.</text>
</comment>
<dbReference type="PIRSF" id="PIRSF015592">
    <property type="entry name" value="Prld-crbxl_pptds"/>
    <property type="match status" value="1"/>
</dbReference>
<evidence type="ECO:0000313" key="11">
    <source>
        <dbReference type="Proteomes" id="UP000195514"/>
    </source>
</evidence>
<evidence type="ECO:0000256" key="6">
    <source>
        <dbReference type="ARBA" id="ARBA00022670"/>
    </source>
</evidence>
<dbReference type="OrthoDB" id="9779738at2"/>
<dbReference type="GO" id="GO:0005829">
    <property type="term" value="C:cytosol"/>
    <property type="evidence" value="ECO:0007669"/>
    <property type="project" value="InterPro"/>
</dbReference>
<dbReference type="EC" id="3.4.19.3" evidence="9"/>
<dbReference type="GO" id="GO:0016920">
    <property type="term" value="F:pyroglutamyl-peptidase activity"/>
    <property type="evidence" value="ECO:0007669"/>
    <property type="project" value="UniProtKB-EC"/>
</dbReference>
<dbReference type="EMBL" id="LT859958">
    <property type="protein sequence ID" value="SMX54087.1"/>
    <property type="molecule type" value="Genomic_DNA"/>
</dbReference>
<name>A0A1Y6K5G0_9CHLR</name>
<evidence type="ECO:0000256" key="1">
    <source>
        <dbReference type="ARBA" id="ARBA00001770"/>
    </source>
</evidence>
<evidence type="ECO:0000256" key="4">
    <source>
        <dbReference type="ARBA" id="ARBA00006641"/>
    </source>
</evidence>
<dbReference type="PRINTS" id="PR00706">
    <property type="entry name" value="PYROGLUPTASE"/>
</dbReference>
<sequence>MKFLITGFEPFHDHPINPSQLLVESLPDQYLDVQLVKGILPVHHLLGPERLLSLLAGNQPDAVLAFGLAANRTKVSLERVAINLMDYSIADNAGVTVTNRPIDPNGPAAYFSTLPIEQLLSTLVDEEIPTEISLSAGAYLCNQVFYTLMHWVAAQKKRMSAGFIHLPALPEQAARSSGPMPSLPLDYFTRAALLIIDTIILHT</sequence>
<dbReference type="RefSeq" id="WP_087861965.1">
    <property type="nucleotide sequence ID" value="NZ_LT859958.1"/>
</dbReference>
<evidence type="ECO:0000256" key="8">
    <source>
        <dbReference type="ARBA" id="ARBA00022807"/>
    </source>
</evidence>
<dbReference type="InterPro" id="IPR036440">
    <property type="entry name" value="Peptidase_C15-like_sf"/>
</dbReference>
<feature type="active site" evidence="9">
    <location>
        <position position="78"/>
    </location>
</feature>
<dbReference type="SUPFAM" id="SSF53182">
    <property type="entry name" value="Pyrrolidone carboxyl peptidase (pyroglutamate aminopeptidase)"/>
    <property type="match status" value="1"/>
</dbReference>
<dbReference type="InterPro" id="IPR033693">
    <property type="entry name" value="PGPEP1_Glu_AS"/>
</dbReference>
<gene>
    <name evidence="10" type="primary">pcp</name>
    <name evidence="10" type="ORF">CFX1CAM_1022</name>
</gene>
<keyword evidence="6" id="KW-0645">Protease</keyword>
<dbReference type="AlphaFoldDB" id="A0A1Y6K5G0"/>
<comment type="catalytic activity">
    <reaction evidence="1 9">
        <text>Release of an N-terminal pyroglutamyl group from a polypeptide, the second amino acid generally not being Pro.</text>
        <dbReference type="EC" id="3.4.19.3"/>
    </reaction>
</comment>
<accession>A0A1Y6K5G0</accession>
<evidence type="ECO:0000313" key="10">
    <source>
        <dbReference type="EMBL" id="SMX54087.1"/>
    </source>
</evidence>
<evidence type="ECO:0000256" key="9">
    <source>
        <dbReference type="PROSITE-ProRule" id="PRU10076"/>
    </source>
</evidence>
<reference evidence="11" key="1">
    <citation type="submission" date="2017-05" db="EMBL/GenBank/DDBJ databases">
        <authorList>
            <person name="Kirkegaard R."/>
            <person name="Mcilroy J S."/>
        </authorList>
    </citation>
    <scope>NUCLEOTIDE SEQUENCE [LARGE SCALE GENOMIC DNA]</scope>
</reference>
<dbReference type="PANTHER" id="PTHR23402:SF1">
    <property type="entry name" value="PYROGLUTAMYL-PEPTIDASE I"/>
    <property type="match status" value="1"/>
</dbReference>
<dbReference type="KEGG" id="abat:CFX1CAM_1022"/>
<dbReference type="Pfam" id="PF01470">
    <property type="entry name" value="Peptidase_C15"/>
    <property type="match status" value="1"/>
</dbReference>